<keyword evidence="2" id="KW-0863">Zinc-finger</keyword>
<proteinExistence type="predicted"/>
<evidence type="ECO:0000256" key="3">
    <source>
        <dbReference type="ARBA" id="ARBA00022833"/>
    </source>
</evidence>
<evidence type="ECO:0000256" key="4">
    <source>
        <dbReference type="ARBA" id="ARBA00023136"/>
    </source>
</evidence>
<name>A0ABY8EU84_MALFU</name>
<feature type="domain" description="Pep3/Vps18 beta-propeller" evidence="7">
    <location>
        <begin position="135"/>
        <end position="344"/>
    </location>
</feature>
<dbReference type="Pfam" id="PF05131">
    <property type="entry name" value="Pep3_Vps18"/>
    <property type="match status" value="2"/>
</dbReference>
<evidence type="ECO:0000313" key="9">
    <source>
        <dbReference type="EMBL" id="WFD48679.1"/>
    </source>
</evidence>
<sequence length="1032" mass="111787">MPPTARAQPRATAQGSRLFVDLSAEHALVWLTSGHTYYWTPALARARLLPRLSGLTLTAVAWGPAELTPRASLGAAPSGRRWVVTPPILLCTASGEVWETVCAVQVAAPSAPGPAPRTDFFDRLARKTTGAHAEYTGAVERDVRRVFVLSDAQPIVGAAWAQPAETAYIVLATATRLYEFSGGARHDDGNEAPASVLDAVFQPYRDTLQTHLKIELPSEHDAASLLSTTAGAAAPDRRALVWHTGAGLYHAQMNLGARAQHDFLEKAGLLAYSRGVPRFVARTAFHWVLVYADRIRCVHTLDESVSWDAPLPLAPHETVLGVSVDAVHNSCWVYTATSILELIVIDEARDVWRIWLTRGVYDDALAYAPDDAARAQVLAAQGDALLRTGHADDAAAVYAQTRERSFDTVVLALVARCAHDALRAYVQRRLDGLRASEKTARLMLATWLVELYLGAMDRAEDAGTEAGMATDAAHGSAQDTAPASSATLGALEDGLRKLFASYAKVLDHKTTYALLARHGRDDMWLAYAEAIGDTRRIVARAIERAAYDEALRTLAAHDDVALYYVFSVPLMQHAPAATVACWKRHTALDAVRLIPALLQHRAPQGAADVAVDYLTHVAYEQRSEAVAVHNLLVTRLAARAADAAQPDTVRGAARDALQACIEGRHTGGRVFFDLDYALRLCARHALHDACVRLYARMERHENAVHLALEAGDIDLACRCAELAPNRDVRKKLWLQCAAQVIRTEHGVQDAMAFLQRTSLLTLEDVLPLFPDFVVIDGFQDEICEMLDTYVQRIDALKAEMDRTTHTADHIQREIGALATQFVHLDAGQPCETCGAPLLQRHMYLFPCHHGYHADCLTREVTQHLPPRRLRRLLQLQAELEAYTQPAEDADDATQPATPSRAQGLVGAAGWGALRLDKLREHVRPQAIVDAISTGFSVGVASGRRVLAPLDPFAEPSGGARPTQAAAARAAAGAADGAPAQDAATLQMLADVDAVRSEMNAIVAGACPQCTLAVQQLAQPLVDANDDDAAWAV</sequence>
<protein>
    <recommendedName>
        <fullName evidence="11">Pep3/Vps18/deep orange domain-containing protein</fullName>
    </recommendedName>
</protein>
<dbReference type="EMBL" id="CP046236">
    <property type="protein sequence ID" value="WFD48679.1"/>
    <property type="molecule type" value="Genomic_DNA"/>
</dbReference>
<evidence type="ECO:0000259" key="7">
    <source>
        <dbReference type="Pfam" id="PF05131"/>
    </source>
</evidence>
<comment type="subcellular location">
    <subcellularLocation>
        <location evidence="5">Endomembrane system</location>
        <topology evidence="5">Peripheral membrane protein</topology>
        <orientation evidence="5">Cytoplasmic side</orientation>
    </subcellularLocation>
</comment>
<reference evidence="9 10" key="1">
    <citation type="journal article" date="2020" name="Elife">
        <title>Loss of centromere function drives karyotype evolution in closely related Malassezia species.</title>
        <authorList>
            <person name="Sankaranarayanan S.R."/>
            <person name="Ianiri G."/>
            <person name="Coelho M.A."/>
            <person name="Reza M.H."/>
            <person name="Thimmappa B.C."/>
            <person name="Ganguly P."/>
            <person name="Vadnala R.N."/>
            <person name="Sun S."/>
            <person name="Siddharthan R."/>
            <person name="Tellgren-Roth C."/>
            <person name="Dawson T.L."/>
            <person name="Heitman J."/>
            <person name="Sanyal K."/>
        </authorList>
    </citation>
    <scope>NUCLEOTIDE SEQUENCE [LARGE SCALE GENOMIC DNA]</scope>
    <source>
        <strain evidence="9">CBS14141</strain>
    </source>
</reference>
<dbReference type="InterPro" id="IPR058919">
    <property type="entry name" value="Pep3/Vps18_RING_C"/>
</dbReference>
<keyword evidence="3" id="KW-0862">Zinc</keyword>
<dbReference type="InterPro" id="IPR007810">
    <property type="entry name" value="Pep3/Vps18_beta-prop"/>
</dbReference>
<evidence type="ECO:0000259" key="8">
    <source>
        <dbReference type="Pfam" id="PF26148"/>
    </source>
</evidence>
<keyword evidence="10" id="KW-1185">Reference proteome</keyword>
<feature type="domain" description="Pep3/Vps18 RING C-terminal" evidence="8">
    <location>
        <begin position="825"/>
        <end position="879"/>
    </location>
</feature>
<dbReference type="PANTHER" id="PTHR23323:SF26">
    <property type="entry name" value="VACUOLAR PROTEIN SORTING-ASSOCIATED PROTEIN 18 HOMOLOG"/>
    <property type="match status" value="1"/>
</dbReference>
<organism evidence="9 10">
    <name type="scientific">Malassezia furfur</name>
    <name type="common">Pityriasis versicolor infection agent</name>
    <name type="synonym">Pityrosporum furfur</name>
    <dbReference type="NCBI Taxonomy" id="55194"/>
    <lineage>
        <taxon>Eukaryota</taxon>
        <taxon>Fungi</taxon>
        <taxon>Dikarya</taxon>
        <taxon>Basidiomycota</taxon>
        <taxon>Ustilaginomycotina</taxon>
        <taxon>Malasseziomycetes</taxon>
        <taxon>Malasseziales</taxon>
        <taxon>Malasseziaceae</taxon>
        <taxon>Malassezia</taxon>
    </lineage>
</organism>
<gene>
    <name evidence="9" type="ORF">GLX27_003349</name>
</gene>
<feature type="domain" description="Pep3/Vps18 beta-propeller" evidence="7">
    <location>
        <begin position="16"/>
        <end position="102"/>
    </location>
</feature>
<keyword evidence="6" id="KW-0175">Coiled coil</keyword>
<evidence type="ECO:0000256" key="5">
    <source>
        <dbReference type="ARBA" id="ARBA00029433"/>
    </source>
</evidence>
<evidence type="ECO:0000256" key="1">
    <source>
        <dbReference type="ARBA" id="ARBA00022723"/>
    </source>
</evidence>
<accession>A0ABY8EU84</accession>
<dbReference type="Pfam" id="PF26148">
    <property type="entry name" value="VPS18_RING_C"/>
    <property type="match status" value="1"/>
</dbReference>
<keyword evidence="4" id="KW-0472">Membrane</keyword>
<evidence type="ECO:0000256" key="6">
    <source>
        <dbReference type="SAM" id="Coils"/>
    </source>
</evidence>
<feature type="coiled-coil region" evidence="6">
    <location>
        <begin position="786"/>
        <end position="813"/>
    </location>
</feature>
<evidence type="ECO:0000256" key="2">
    <source>
        <dbReference type="ARBA" id="ARBA00022771"/>
    </source>
</evidence>
<dbReference type="Proteomes" id="UP000818624">
    <property type="component" value="Chromosome 3"/>
</dbReference>
<dbReference type="PANTHER" id="PTHR23323">
    <property type="entry name" value="VACUOLAR PROTEIN SORTING-ASSOCIATED PROTEIN"/>
    <property type="match status" value="1"/>
</dbReference>
<evidence type="ECO:0000313" key="10">
    <source>
        <dbReference type="Proteomes" id="UP000818624"/>
    </source>
</evidence>
<keyword evidence="1" id="KW-0479">Metal-binding</keyword>
<evidence type="ECO:0008006" key="11">
    <source>
        <dbReference type="Google" id="ProtNLM"/>
    </source>
</evidence>